<dbReference type="InterPro" id="IPR013088">
    <property type="entry name" value="Znf_NHR/GATA"/>
</dbReference>
<comment type="subcellular location">
    <subcellularLocation>
        <location evidence="1">Nucleus</location>
    </subcellularLocation>
</comment>
<dbReference type="PANTHER" id="PTHR10071">
    <property type="entry name" value="TRANSCRIPTION FACTOR GATA FAMILY MEMBER"/>
    <property type="match status" value="1"/>
</dbReference>
<keyword evidence="2" id="KW-0479">Metal-binding</keyword>
<sequence length="359" mass="41177">MNFINQYSQLELYDSPDIYHPISTDPSWIQQLDSNGLTSIDNADIYNSLPIEKSVSPESILLGYWALPNISSQDAFDSPNVTDTCMVNEYLKSFPDDIEPQLNTSCHKIEPVSTGTSQQIQLKRLDTPMSKKKASKAFNRRKENYVPYPISNCAQFHHSHQNYHPMENSLSDKSLDRHYGSARPKADMRGLVCWNCQATSTPLWRRTSDRLHPLCNACGLYYKHYNVHRPLHFHQRSGKSCRNENPVVDPSRRNISDKSNQIPSSRKHCLHNKSHHQTGAGDTLSKQHCHTNAAQNDAEPRRQKCCLKLQGMSKDVFALLDLDDDRFQETVSRFTSQQLDQWHAIFVRRAMTLKYLASG</sequence>
<comment type="caution">
    <text evidence="9">The sequence shown here is derived from an EMBL/GenBank/DDBJ whole genome shotgun (WGS) entry which is preliminary data.</text>
</comment>
<dbReference type="InterPro" id="IPR039355">
    <property type="entry name" value="Transcription_factor_GATA"/>
</dbReference>
<dbReference type="Proteomes" id="UP001479436">
    <property type="component" value="Unassembled WGS sequence"/>
</dbReference>
<keyword evidence="5" id="KW-0539">Nucleus</keyword>
<evidence type="ECO:0000256" key="1">
    <source>
        <dbReference type="ARBA" id="ARBA00004123"/>
    </source>
</evidence>
<reference evidence="9 10" key="1">
    <citation type="submission" date="2023-04" db="EMBL/GenBank/DDBJ databases">
        <title>Genome of Basidiobolus ranarum AG-B5.</title>
        <authorList>
            <person name="Stajich J.E."/>
            <person name="Carter-House D."/>
            <person name="Gryganskyi A."/>
        </authorList>
    </citation>
    <scope>NUCLEOTIDE SEQUENCE [LARGE SCALE GENOMIC DNA]</scope>
    <source>
        <strain evidence="9 10">AG-B5</strain>
    </source>
</reference>
<evidence type="ECO:0000259" key="8">
    <source>
        <dbReference type="PROSITE" id="PS50114"/>
    </source>
</evidence>
<organism evidence="9 10">
    <name type="scientific">Basidiobolus ranarum</name>
    <dbReference type="NCBI Taxonomy" id="34480"/>
    <lineage>
        <taxon>Eukaryota</taxon>
        <taxon>Fungi</taxon>
        <taxon>Fungi incertae sedis</taxon>
        <taxon>Zoopagomycota</taxon>
        <taxon>Entomophthoromycotina</taxon>
        <taxon>Basidiobolomycetes</taxon>
        <taxon>Basidiobolales</taxon>
        <taxon>Basidiobolaceae</taxon>
        <taxon>Basidiobolus</taxon>
    </lineage>
</organism>
<feature type="compositionally biased region" description="Basic residues" evidence="7">
    <location>
        <begin position="265"/>
        <end position="276"/>
    </location>
</feature>
<feature type="region of interest" description="Disordered" evidence="7">
    <location>
        <begin position="236"/>
        <end position="285"/>
    </location>
</feature>
<accession>A0ABR2WFE2</accession>
<dbReference type="EMBL" id="JASJQH010002400">
    <property type="protein sequence ID" value="KAK9760222.1"/>
    <property type="molecule type" value="Genomic_DNA"/>
</dbReference>
<dbReference type="Pfam" id="PF00320">
    <property type="entry name" value="GATA"/>
    <property type="match status" value="1"/>
</dbReference>
<protein>
    <recommendedName>
        <fullName evidence="8">GATA-type domain-containing protein</fullName>
    </recommendedName>
</protein>
<evidence type="ECO:0000256" key="4">
    <source>
        <dbReference type="ARBA" id="ARBA00022833"/>
    </source>
</evidence>
<name>A0ABR2WFE2_9FUNG</name>
<evidence type="ECO:0000313" key="9">
    <source>
        <dbReference type="EMBL" id="KAK9760222.1"/>
    </source>
</evidence>
<evidence type="ECO:0000256" key="2">
    <source>
        <dbReference type="ARBA" id="ARBA00022723"/>
    </source>
</evidence>
<evidence type="ECO:0000256" key="3">
    <source>
        <dbReference type="ARBA" id="ARBA00022771"/>
    </source>
</evidence>
<evidence type="ECO:0000256" key="7">
    <source>
        <dbReference type="SAM" id="MobiDB-lite"/>
    </source>
</evidence>
<dbReference type="PANTHER" id="PTHR10071:SF281">
    <property type="entry name" value="BOX A-BINDING FACTOR-RELATED"/>
    <property type="match status" value="1"/>
</dbReference>
<dbReference type="Gene3D" id="3.30.50.10">
    <property type="entry name" value="Erythroid Transcription Factor GATA-1, subunit A"/>
    <property type="match status" value="1"/>
</dbReference>
<evidence type="ECO:0000256" key="5">
    <source>
        <dbReference type="ARBA" id="ARBA00023242"/>
    </source>
</evidence>
<dbReference type="PROSITE" id="PS50114">
    <property type="entry name" value="GATA_ZN_FINGER_2"/>
    <property type="match status" value="1"/>
</dbReference>
<evidence type="ECO:0000256" key="6">
    <source>
        <dbReference type="PROSITE-ProRule" id="PRU00094"/>
    </source>
</evidence>
<dbReference type="SMART" id="SM00401">
    <property type="entry name" value="ZnF_GATA"/>
    <property type="match status" value="1"/>
</dbReference>
<keyword evidence="3 6" id="KW-0863">Zinc-finger</keyword>
<dbReference type="CDD" id="cd00202">
    <property type="entry name" value="ZnF_GATA"/>
    <property type="match status" value="1"/>
</dbReference>
<keyword evidence="10" id="KW-1185">Reference proteome</keyword>
<dbReference type="InterPro" id="IPR000679">
    <property type="entry name" value="Znf_GATA"/>
</dbReference>
<gene>
    <name evidence="9" type="ORF">K7432_015997</name>
</gene>
<keyword evidence="4" id="KW-0862">Zinc</keyword>
<dbReference type="SUPFAM" id="SSF57716">
    <property type="entry name" value="Glucocorticoid receptor-like (DNA-binding domain)"/>
    <property type="match status" value="1"/>
</dbReference>
<evidence type="ECO:0000313" key="10">
    <source>
        <dbReference type="Proteomes" id="UP001479436"/>
    </source>
</evidence>
<feature type="domain" description="GATA-type" evidence="8">
    <location>
        <begin position="187"/>
        <end position="242"/>
    </location>
</feature>
<proteinExistence type="predicted"/>